<organism evidence="2 3">
    <name type="scientific">Kitasatospora viridis</name>
    <dbReference type="NCBI Taxonomy" id="281105"/>
    <lineage>
        <taxon>Bacteria</taxon>
        <taxon>Bacillati</taxon>
        <taxon>Actinomycetota</taxon>
        <taxon>Actinomycetes</taxon>
        <taxon>Kitasatosporales</taxon>
        <taxon>Streptomycetaceae</taxon>
        <taxon>Kitasatospora</taxon>
    </lineage>
</organism>
<dbReference type="OrthoDB" id="3629761at2"/>
<dbReference type="Proteomes" id="UP000317940">
    <property type="component" value="Unassembled WGS sequence"/>
</dbReference>
<gene>
    <name evidence="2" type="ORF">FHX73_15335</name>
</gene>
<dbReference type="AlphaFoldDB" id="A0A561SFU1"/>
<evidence type="ECO:0000259" key="1">
    <source>
        <dbReference type="PROSITE" id="PS50075"/>
    </source>
</evidence>
<dbReference type="EMBL" id="VIWT01000005">
    <property type="protein sequence ID" value="TWF73708.1"/>
    <property type="molecule type" value="Genomic_DNA"/>
</dbReference>
<dbReference type="Gene3D" id="1.10.1200.10">
    <property type="entry name" value="ACP-like"/>
    <property type="match status" value="1"/>
</dbReference>
<feature type="domain" description="Carrier" evidence="1">
    <location>
        <begin position="7"/>
        <end position="86"/>
    </location>
</feature>
<evidence type="ECO:0000313" key="2">
    <source>
        <dbReference type="EMBL" id="TWF73708.1"/>
    </source>
</evidence>
<proteinExistence type="predicted"/>
<name>A0A561SFU1_9ACTN</name>
<keyword evidence="3" id="KW-1185">Reference proteome</keyword>
<dbReference type="RefSeq" id="WP_145910650.1">
    <property type="nucleotide sequence ID" value="NZ_BAAAMZ010000001.1"/>
</dbReference>
<evidence type="ECO:0000313" key="3">
    <source>
        <dbReference type="Proteomes" id="UP000317940"/>
    </source>
</evidence>
<comment type="caution">
    <text evidence="2">The sequence shown here is derived from an EMBL/GenBank/DDBJ whole genome shotgun (WGS) entry which is preliminary data.</text>
</comment>
<sequence>MDTRLSPRERDQLHSLIREKLDTGGAEGPAEIRDTTMVRELPGVDSMMLLRLLGAVELGFEVNLGFQAIPQVETVQDIERLICESRAARRERVLTAGGRP</sequence>
<accession>A0A561SFU1</accession>
<reference evidence="2 3" key="1">
    <citation type="submission" date="2019-06" db="EMBL/GenBank/DDBJ databases">
        <title>Sequencing the genomes of 1000 actinobacteria strains.</title>
        <authorList>
            <person name="Klenk H.-P."/>
        </authorList>
    </citation>
    <scope>NUCLEOTIDE SEQUENCE [LARGE SCALE GENOMIC DNA]</scope>
    <source>
        <strain evidence="2 3">DSM 44826</strain>
    </source>
</reference>
<protein>
    <submittedName>
        <fullName evidence="2">Acyl carrier protein</fullName>
    </submittedName>
</protein>
<dbReference type="SUPFAM" id="SSF47336">
    <property type="entry name" value="ACP-like"/>
    <property type="match status" value="1"/>
</dbReference>
<dbReference type="InterPro" id="IPR036736">
    <property type="entry name" value="ACP-like_sf"/>
</dbReference>
<dbReference type="InterPro" id="IPR009081">
    <property type="entry name" value="PP-bd_ACP"/>
</dbReference>
<dbReference type="PROSITE" id="PS50075">
    <property type="entry name" value="CARRIER"/>
    <property type="match status" value="1"/>
</dbReference>